<protein>
    <submittedName>
        <fullName evidence="2">Uncharacterized protein DUF4123</fullName>
    </submittedName>
</protein>
<evidence type="ECO:0000313" key="2">
    <source>
        <dbReference type="EMBL" id="TWI36038.1"/>
    </source>
</evidence>
<accession>A0A562NV03</accession>
<feature type="domain" description="DUF4123" evidence="1">
    <location>
        <begin position="154"/>
        <end position="276"/>
    </location>
</feature>
<dbReference type="OrthoDB" id="6431152at2"/>
<organism evidence="2 3">
    <name type="scientific">Paracoccus sulfuroxidans</name>
    <dbReference type="NCBI Taxonomy" id="384678"/>
    <lineage>
        <taxon>Bacteria</taxon>
        <taxon>Pseudomonadati</taxon>
        <taxon>Pseudomonadota</taxon>
        <taxon>Alphaproteobacteria</taxon>
        <taxon>Rhodobacterales</taxon>
        <taxon>Paracoccaceae</taxon>
        <taxon>Paracoccus</taxon>
    </lineage>
</organism>
<dbReference type="Pfam" id="PF13503">
    <property type="entry name" value="DUF4123"/>
    <property type="match status" value="1"/>
</dbReference>
<keyword evidence="3" id="KW-1185">Reference proteome</keyword>
<dbReference type="AlphaFoldDB" id="A0A562NV03"/>
<dbReference type="InterPro" id="IPR025391">
    <property type="entry name" value="DUF4123"/>
</dbReference>
<dbReference type="RefSeq" id="WP_145397082.1">
    <property type="nucleotide sequence ID" value="NZ_VLKU01000003.1"/>
</dbReference>
<name>A0A562NV03_9RHOB</name>
<dbReference type="EMBL" id="VLKU01000003">
    <property type="protein sequence ID" value="TWI36038.1"/>
    <property type="molecule type" value="Genomic_DNA"/>
</dbReference>
<gene>
    <name evidence="2" type="ORF">IQ24_01401</name>
</gene>
<reference evidence="2 3" key="1">
    <citation type="journal article" date="2015" name="Stand. Genomic Sci.">
        <title>Genomic Encyclopedia of Bacterial and Archaeal Type Strains, Phase III: the genomes of soil and plant-associated and newly described type strains.</title>
        <authorList>
            <person name="Whitman W.B."/>
            <person name="Woyke T."/>
            <person name="Klenk H.P."/>
            <person name="Zhou Y."/>
            <person name="Lilburn T.G."/>
            <person name="Beck B.J."/>
            <person name="De Vos P."/>
            <person name="Vandamme P."/>
            <person name="Eisen J.A."/>
            <person name="Garrity G."/>
            <person name="Hugenholtz P."/>
            <person name="Kyrpides N.C."/>
        </authorList>
    </citation>
    <scope>NUCLEOTIDE SEQUENCE [LARGE SCALE GENOMIC DNA]</scope>
    <source>
        <strain evidence="2 3">CGMCC 1.5364</strain>
    </source>
</reference>
<proteinExistence type="predicted"/>
<evidence type="ECO:0000259" key="1">
    <source>
        <dbReference type="Pfam" id="PF13503"/>
    </source>
</evidence>
<comment type="caution">
    <text evidence="2">The sequence shown here is derived from an EMBL/GenBank/DDBJ whole genome shotgun (WGS) entry which is preliminary data.</text>
</comment>
<dbReference type="Proteomes" id="UP000316225">
    <property type="component" value="Unassembled WGS sequence"/>
</dbReference>
<evidence type="ECO:0000313" key="3">
    <source>
        <dbReference type="Proteomes" id="UP000316225"/>
    </source>
</evidence>
<sequence length="435" mass="49822">MHGTWQSWLAMVRLGRSDDDMHEVRIAAWCASSESYLELLHNATRRQGWRIQGAEDALPAQEWLARRRNDSEAQALAWTVGPDQPLLFGIMRPVRAETLIRQEILQVTPLDAQFGVHPRKTVPDSLREALFAEVPPSGAERQHYGATIPRLRSYAVLDAAKVPLLPQLLETAGLPHRCLFKGAAAEALQSVAPYLVELREGNDFVRHLFTRSDRASDLWDLEPGLFIRSRGTPDEVWRHFRRFTRMRDEAGEWFYFRFWECGSARAYFQTLTARATQAVSWFALDQIPQIQALLIPSTTEGNVLRLFAQPFDQLPPRRFNPIPTLGADDLRLLRAHRMAQDVRALSDLLARTFPQELAGMPEDERLNTTGKIVQRMVAHGFMQKDILFILLAWELFYGPGFETRDPEGILSRLMNDPRDEAERFEALKQRMAELG</sequence>